<evidence type="ECO:0000259" key="3">
    <source>
        <dbReference type="PROSITE" id="PS00624"/>
    </source>
</evidence>
<dbReference type="PANTHER" id="PTHR11552:SF78">
    <property type="entry name" value="GLUCOSE-METHANOL-CHOLINE OXIDOREDUCTASE N-TERMINAL DOMAIN-CONTAINING PROTEIN"/>
    <property type="match status" value="1"/>
</dbReference>
<name>A0AA40FAY1_9PEZI</name>
<dbReference type="Pfam" id="PF05199">
    <property type="entry name" value="GMC_oxred_C"/>
    <property type="match status" value="1"/>
</dbReference>
<sequence length="646" mass="70524">MGLYSTPPPYLDEVDIIIVGGGSAGCIVAGRLAAADPSLSILVIEGGRNNKDVATVVNPLFMLTNVDPRSKTALFYKGSRSAHVADREVIVPTGGILGGGSSINFMLYTRAQRSDYDSWDMPGWSADDLWPFLKKLETYHGPGEADHHGYEGPVHVSDGGYRAEKTMKTLLKAAEAVGYPEIEDLQNLNACNGFHRWLRTVSPEGRRQDTAHTFVHPLLEDGAHSNLHVLVEHRVIRVLFDDQKHASGVEFVTNPAHQPDAEPIKYTTKARKLVVLSSGSLGSPQILERSGVGSPAILEKAGVPMVANVPGVGHDYQDHNMHTFVFKISAEESETADAYYRGDFTAEQLVAQNHPMVRWNGMDVASKIRPTAAQVAALGPTFQGAYDRDYKDNPNRPLLFVGFHNGQGPPLTSPRHDPEANVARHLVPLPSEPRVPYLQGINFSCYPYSRGHVHITGPSLSSPLDFATGYLSDPESFDITMLVWGYKVSRELVRRTPLYRGELATHHPKFPPGSKAALVDLDAPLEVTADLEYTPEDDAAIAQHIRETTGTTWHSLGTNKMAPREKMGVVDASLSVYGVTGLKVVDLSIAPENVGANTNNTAMVIGEKGASIIARELGIKFVPQQVSECPGRCVKAVWERPSWQMR</sequence>
<evidence type="ECO:0000256" key="2">
    <source>
        <dbReference type="PIRSR" id="PIRSR000137-2"/>
    </source>
</evidence>
<dbReference type="Proteomes" id="UP001172155">
    <property type="component" value="Unassembled WGS sequence"/>
</dbReference>
<gene>
    <name evidence="4" type="ORF">B0T18DRAFT_454350</name>
</gene>
<dbReference type="AlphaFoldDB" id="A0AA40FAY1"/>
<evidence type="ECO:0000313" key="5">
    <source>
        <dbReference type="Proteomes" id="UP001172155"/>
    </source>
</evidence>
<proteinExistence type="inferred from homology"/>
<dbReference type="InterPro" id="IPR036188">
    <property type="entry name" value="FAD/NAD-bd_sf"/>
</dbReference>
<dbReference type="PROSITE" id="PS00624">
    <property type="entry name" value="GMC_OXRED_2"/>
    <property type="match status" value="1"/>
</dbReference>
<evidence type="ECO:0000256" key="1">
    <source>
        <dbReference type="ARBA" id="ARBA00010790"/>
    </source>
</evidence>
<protein>
    <submittedName>
        <fullName evidence="4">GMC oxidoreductase</fullName>
    </submittedName>
</protein>
<comment type="caution">
    <text evidence="4">The sequence shown here is derived from an EMBL/GenBank/DDBJ whole genome shotgun (WGS) entry which is preliminary data.</text>
</comment>
<reference evidence="4" key="1">
    <citation type="submission" date="2023-06" db="EMBL/GenBank/DDBJ databases">
        <title>Genome-scale phylogeny and comparative genomics of the fungal order Sordariales.</title>
        <authorList>
            <consortium name="Lawrence Berkeley National Laboratory"/>
            <person name="Hensen N."/>
            <person name="Bonometti L."/>
            <person name="Westerberg I."/>
            <person name="Brannstrom I.O."/>
            <person name="Guillou S."/>
            <person name="Cros-Aarteil S."/>
            <person name="Calhoun S."/>
            <person name="Haridas S."/>
            <person name="Kuo A."/>
            <person name="Mondo S."/>
            <person name="Pangilinan J."/>
            <person name="Riley R."/>
            <person name="LaButti K."/>
            <person name="Andreopoulos B."/>
            <person name="Lipzen A."/>
            <person name="Chen C."/>
            <person name="Yanf M."/>
            <person name="Daum C."/>
            <person name="Ng V."/>
            <person name="Clum A."/>
            <person name="Steindorff A."/>
            <person name="Ohm R."/>
            <person name="Martin F."/>
            <person name="Silar P."/>
            <person name="Natvig D."/>
            <person name="Lalanne C."/>
            <person name="Gautier V."/>
            <person name="Ament-velasquez S.L."/>
            <person name="Kruys A."/>
            <person name="Hutchinson M.I."/>
            <person name="Powell A.J."/>
            <person name="Barry K."/>
            <person name="Miller A.N."/>
            <person name="Grigoriev I.V."/>
            <person name="Debuchy R."/>
            <person name="Gladieux P."/>
            <person name="Thoren M.H."/>
            <person name="Johannesson H."/>
        </authorList>
    </citation>
    <scope>NUCLEOTIDE SEQUENCE</scope>
    <source>
        <strain evidence="4">SMH3187-1</strain>
    </source>
</reference>
<keyword evidence="2" id="KW-0274">FAD</keyword>
<dbReference type="PIRSF" id="PIRSF000137">
    <property type="entry name" value="Alcohol_oxidase"/>
    <property type="match status" value="1"/>
</dbReference>
<dbReference type="SUPFAM" id="SSF51905">
    <property type="entry name" value="FAD/NAD(P)-binding domain"/>
    <property type="match status" value="1"/>
</dbReference>
<dbReference type="PANTHER" id="PTHR11552">
    <property type="entry name" value="GLUCOSE-METHANOL-CHOLINE GMC OXIDOREDUCTASE"/>
    <property type="match status" value="1"/>
</dbReference>
<dbReference type="EMBL" id="JAUKUD010000001">
    <property type="protein sequence ID" value="KAK0754414.1"/>
    <property type="molecule type" value="Genomic_DNA"/>
</dbReference>
<dbReference type="Gene3D" id="3.30.560.10">
    <property type="entry name" value="Glucose Oxidase, domain 3"/>
    <property type="match status" value="1"/>
</dbReference>
<feature type="domain" description="Glucose-methanol-choline oxidoreductase N-terminal" evidence="3">
    <location>
        <begin position="279"/>
        <end position="293"/>
    </location>
</feature>
<dbReference type="InterPro" id="IPR012132">
    <property type="entry name" value="GMC_OxRdtase"/>
</dbReference>
<keyword evidence="2" id="KW-0285">Flavoprotein</keyword>
<feature type="binding site" evidence="2">
    <location>
        <position position="235"/>
    </location>
    <ligand>
        <name>FAD</name>
        <dbReference type="ChEBI" id="CHEBI:57692"/>
    </ligand>
</feature>
<comment type="similarity">
    <text evidence="1">Belongs to the GMC oxidoreductase family.</text>
</comment>
<keyword evidence="5" id="KW-1185">Reference proteome</keyword>
<dbReference type="InterPro" id="IPR000172">
    <property type="entry name" value="GMC_OxRdtase_N"/>
</dbReference>
<comment type="cofactor">
    <cofactor evidence="2">
        <name>FAD</name>
        <dbReference type="ChEBI" id="CHEBI:57692"/>
    </cofactor>
</comment>
<organism evidence="4 5">
    <name type="scientific">Schizothecium vesticola</name>
    <dbReference type="NCBI Taxonomy" id="314040"/>
    <lineage>
        <taxon>Eukaryota</taxon>
        <taxon>Fungi</taxon>
        <taxon>Dikarya</taxon>
        <taxon>Ascomycota</taxon>
        <taxon>Pezizomycotina</taxon>
        <taxon>Sordariomycetes</taxon>
        <taxon>Sordariomycetidae</taxon>
        <taxon>Sordariales</taxon>
        <taxon>Schizotheciaceae</taxon>
        <taxon>Schizothecium</taxon>
    </lineage>
</organism>
<feature type="binding site" evidence="2">
    <location>
        <begin position="553"/>
        <end position="554"/>
    </location>
    <ligand>
        <name>FAD</name>
        <dbReference type="ChEBI" id="CHEBI:57692"/>
    </ligand>
</feature>
<dbReference type="Pfam" id="PF00732">
    <property type="entry name" value="GMC_oxred_N"/>
    <property type="match status" value="1"/>
</dbReference>
<dbReference type="SUPFAM" id="SSF54373">
    <property type="entry name" value="FAD-linked reductases, C-terminal domain"/>
    <property type="match status" value="1"/>
</dbReference>
<dbReference type="Gene3D" id="3.50.50.60">
    <property type="entry name" value="FAD/NAD(P)-binding domain"/>
    <property type="match status" value="1"/>
</dbReference>
<dbReference type="InterPro" id="IPR007867">
    <property type="entry name" value="GMC_OxRtase_C"/>
</dbReference>
<dbReference type="GO" id="GO:0016614">
    <property type="term" value="F:oxidoreductase activity, acting on CH-OH group of donors"/>
    <property type="evidence" value="ECO:0007669"/>
    <property type="project" value="InterPro"/>
</dbReference>
<evidence type="ECO:0000313" key="4">
    <source>
        <dbReference type="EMBL" id="KAK0754414.1"/>
    </source>
</evidence>
<dbReference type="GO" id="GO:0050660">
    <property type="term" value="F:flavin adenine dinucleotide binding"/>
    <property type="evidence" value="ECO:0007669"/>
    <property type="project" value="InterPro"/>
</dbReference>
<accession>A0AA40FAY1</accession>